<dbReference type="InterPro" id="IPR036005">
    <property type="entry name" value="Creatinase/aminopeptidase-like"/>
</dbReference>
<comment type="cofactor">
    <cofactor evidence="5">
        <name>Co(2+)</name>
        <dbReference type="ChEBI" id="CHEBI:48828"/>
    </cofactor>
    <cofactor evidence="5">
        <name>Zn(2+)</name>
        <dbReference type="ChEBI" id="CHEBI:29105"/>
    </cofactor>
    <cofactor evidence="5">
        <name>Mn(2+)</name>
        <dbReference type="ChEBI" id="CHEBI:29035"/>
    </cofactor>
    <cofactor evidence="5">
        <name>Fe(2+)</name>
        <dbReference type="ChEBI" id="CHEBI:29033"/>
    </cofactor>
    <text evidence="5">Binds 2 divalent metal cations per subunit. Has a high-affinity and a low affinity metal-binding site. The true nature of the physiological cofactor is under debate. The enzyme is active with cobalt, zinc, manganese or divalent iron ions. Most likely, methionine aminopeptidases function as mononuclear Fe(2+)-metalloproteases under physiological conditions, and the catalytically relevant metal-binding site has been assigned to the histidine-containing high-affinity site.</text>
</comment>
<feature type="binding site" evidence="5">
    <location>
        <position position="197"/>
    </location>
    <ligand>
        <name>a divalent metal cation</name>
        <dbReference type="ChEBI" id="CHEBI:60240"/>
        <label>1</label>
    </ligand>
</feature>
<comment type="function">
    <text evidence="6">Cotranslationally removes the N-terminal methionine from nascent proteins. The N-terminal methionine is often cleaved when the second residue in the primary sequence is small and uncharged (Met-Ala-, Cys, Gly, Pro, Ser, Thr, or Val).</text>
</comment>
<keyword evidence="2 5" id="KW-0645">Protease</keyword>
<dbReference type="HAMAP" id="MF_01974">
    <property type="entry name" value="MetAP_1"/>
    <property type="match status" value="1"/>
</dbReference>
<evidence type="ECO:0000256" key="4">
    <source>
        <dbReference type="ARBA" id="ARBA00022801"/>
    </source>
</evidence>
<dbReference type="GO" id="GO:0070006">
    <property type="term" value="F:metalloaminopeptidase activity"/>
    <property type="evidence" value="ECO:0007669"/>
    <property type="project" value="UniProtKB-UniRule"/>
</dbReference>
<accession>A0A1R1YJJ1</accession>
<comment type="similarity">
    <text evidence="5">Belongs to the peptidase M24A family. Methionine aminopeptidase type 1 subfamily.</text>
</comment>
<dbReference type="GO" id="GO:0006508">
    <property type="term" value="P:proteolysis"/>
    <property type="evidence" value="ECO:0007669"/>
    <property type="project" value="UniProtKB-KW"/>
</dbReference>
<dbReference type="PRINTS" id="PR00599">
    <property type="entry name" value="MAPEPTIDASE"/>
</dbReference>
<evidence type="ECO:0000256" key="3">
    <source>
        <dbReference type="ARBA" id="ARBA00022723"/>
    </source>
</evidence>
<feature type="domain" description="Peptidase M24" evidence="7">
    <location>
        <begin position="115"/>
        <end position="341"/>
    </location>
</feature>
<evidence type="ECO:0000313" key="8">
    <source>
        <dbReference type="EMBL" id="OMJ26896.1"/>
    </source>
</evidence>
<keyword evidence="3 5" id="KW-0479">Metal-binding</keyword>
<dbReference type="CDD" id="cd01086">
    <property type="entry name" value="MetAP1"/>
    <property type="match status" value="1"/>
</dbReference>
<dbReference type="Gene3D" id="3.90.230.10">
    <property type="entry name" value="Creatinase/methionine aminopeptidase superfamily"/>
    <property type="match status" value="1"/>
</dbReference>
<dbReference type="PROSITE" id="PS00680">
    <property type="entry name" value="MAP_1"/>
    <property type="match status" value="1"/>
</dbReference>
<dbReference type="GO" id="GO:0046872">
    <property type="term" value="F:metal ion binding"/>
    <property type="evidence" value="ECO:0007669"/>
    <property type="project" value="UniProtKB-UniRule"/>
</dbReference>
<gene>
    <name evidence="8" type="ORF">AYI69_g3688</name>
</gene>
<feature type="binding site" evidence="5">
    <location>
        <position position="271"/>
    </location>
    <ligand>
        <name>a divalent metal cation</name>
        <dbReference type="ChEBI" id="CHEBI:60240"/>
        <label>2</label>
        <note>catalytic</note>
    </ligand>
</feature>
<dbReference type="AlphaFoldDB" id="A0A1R1YJJ1"/>
<proteinExistence type="inferred from homology"/>
<keyword evidence="1 5" id="KW-0031">Aminopeptidase</keyword>
<feature type="binding site" evidence="5">
    <location>
        <position position="180"/>
    </location>
    <ligand>
        <name>substrate</name>
    </ligand>
</feature>
<dbReference type="InterPro" id="IPR000994">
    <property type="entry name" value="Pept_M24"/>
</dbReference>
<dbReference type="GO" id="GO:0004239">
    <property type="term" value="F:initiator methionyl aminopeptidase activity"/>
    <property type="evidence" value="ECO:0007669"/>
    <property type="project" value="UniProtKB-UniRule"/>
</dbReference>
<evidence type="ECO:0000256" key="1">
    <source>
        <dbReference type="ARBA" id="ARBA00022438"/>
    </source>
</evidence>
<feature type="binding site" evidence="5">
    <location>
        <position position="208"/>
    </location>
    <ligand>
        <name>a divalent metal cation</name>
        <dbReference type="ChEBI" id="CHEBI:60240"/>
        <label>1</label>
    </ligand>
</feature>
<feature type="binding site" evidence="5">
    <location>
        <position position="334"/>
    </location>
    <ligand>
        <name>a divalent metal cation</name>
        <dbReference type="ChEBI" id="CHEBI:60240"/>
        <label>1</label>
    </ligand>
</feature>
<dbReference type="InterPro" id="IPR001714">
    <property type="entry name" value="Pept_M24_MAP"/>
</dbReference>
<name>A0A1R1YJJ1_9FUNG</name>
<dbReference type="Pfam" id="PF00557">
    <property type="entry name" value="Peptidase_M24"/>
    <property type="match status" value="1"/>
</dbReference>
<dbReference type="Proteomes" id="UP000187429">
    <property type="component" value="Unassembled WGS sequence"/>
</dbReference>
<dbReference type="PANTHER" id="PTHR43330:SF8">
    <property type="entry name" value="METHIONINE AMINOPEPTIDASE 1D, MITOCHONDRIAL"/>
    <property type="match status" value="1"/>
</dbReference>
<evidence type="ECO:0000256" key="2">
    <source>
        <dbReference type="ARBA" id="ARBA00022670"/>
    </source>
</evidence>
<dbReference type="NCBIfam" id="TIGR00500">
    <property type="entry name" value="met_pdase_I"/>
    <property type="match status" value="1"/>
</dbReference>
<dbReference type="PANTHER" id="PTHR43330">
    <property type="entry name" value="METHIONINE AMINOPEPTIDASE"/>
    <property type="match status" value="1"/>
</dbReference>
<dbReference type="SUPFAM" id="SSF55920">
    <property type="entry name" value="Creatinase/aminopeptidase"/>
    <property type="match status" value="1"/>
</dbReference>
<dbReference type="InterPro" id="IPR002467">
    <property type="entry name" value="Pept_M24A_MAP1"/>
</dbReference>
<feature type="binding site" evidence="5">
    <location>
        <position position="303"/>
    </location>
    <ligand>
        <name>a divalent metal cation</name>
        <dbReference type="ChEBI" id="CHEBI:60240"/>
        <label>2</label>
        <note>catalytic</note>
    </ligand>
</feature>
<comment type="catalytic activity">
    <reaction evidence="5 6">
        <text>Release of N-terminal amino acids, preferentially methionine, from peptides and arylamides.</text>
        <dbReference type="EC" id="3.4.11.18"/>
    </reaction>
</comment>
<feature type="binding site" evidence="5">
    <location>
        <position position="208"/>
    </location>
    <ligand>
        <name>a divalent metal cation</name>
        <dbReference type="ChEBI" id="CHEBI:60240"/>
        <label>2</label>
        <note>catalytic</note>
    </ligand>
</feature>
<feature type="binding site" evidence="5">
    <location>
        <position position="334"/>
    </location>
    <ligand>
        <name>a divalent metal cation</name>
        <dbReference type="ChEBI" id="CHEBI:60240"/>
        <label>2</label>
        <note>catalytic</note>
    </ligand>
</feature>
<dbReference type="EMBL" id="LSSM01001295">
    <property type="protein sequence ID" value="OMJ26896.1"/>
    <property type="molecule type" value="Genomic_DNA"/>
</dbReference>
<dbReference type="OrthoDB" id="3209743at2759"/>
<reference evidence="9" key="1">
    <citation type="submission" date="2017-01" db="EMBL/GenBank/DDBJ databases">
        <authorList>
            <person name="Wang Y."/>
            <person name="White M."/>
            <person name="Kvist S."/>
            <person name="Moncalvo J.-M."/>
        </authorList>
    </citation>
    <scope>NUCLEOTIDE SEQUENCE [LARGE SCALE GENOMIC DNA]</scope>
    <source>
        <strain evidence="9">ID-206-W2</strain>
    </source>
</reference>
<protein>
    <recommendedName>
        <fullName evidence="6">Methionine aminopeptidase</fullName>
        <ecNumber evidence="6">3.4.11.18</ecNumber>
    </recommendedName>
</protein>
<keyword evidence="9" id="KW-1185">Reference proteome</keyword>
<organism evidence="8 9">
    <name type="scientific">Smittium culicis</name>
    <dbReference type="NCBI Taxonomy" id="133412"/>
    <lineage>
        <taxon>Eukaryota</taxon>
        <taxon>Fungi</taxon>
        <taxon>Fungi incertae sedis</taxon>
        <taxon>Zoopagomycota</taxon>
        <taxon>Kickxellomycotina</taxon>
        <taxon>Harpellomycetes</taxon>
        <taxon>Harpellales</taxon>
        <taxon>Legeriomycetaceae</taxon>
        <taxon>Smittium</taxon>
    </lineage>
</organism>
<sequence length="357" mass="39540">MRPNILPHTFFNPKTFTSQQKLPSIFLNLKTLSPSQARYYPGRSTSHLKRPPSFGNFQRIVPTSLIQSKPSPKAPDFHKVPKHIIRPTYALSGQPDNFILQIPIIDLNDTHTLSKIRNASKLAANTLKFAQSLIAPGITTNQIDSQIHDYIIKHNAYPSPLNYYGYPNSVCTSINNIIAHGIPDNRKLLDGDIINIDITVYLDGFHGDNSATFLVGSVDKPGQDLVNHTKHALDLAINLCKPNQHFYQIGNAIHEYSSLHGYSSVEDFSGHGLGTEFHQAPLIYHFKNSEPGIMLPGMVFTIEPMLNQGSKKVSFFPDGWTASTIDGSRSAQFEHTILITNSGAEILTTPSLPPPNP</sequence>
<evidence type="ECO:0000256" key="6">
    <source>
        <dbReference type="RuleBase" id="RU003653"/>
    </source>
</evidence>
<evidence type="ECO:0000259" key="7">
    <source>
        <dbReference type="Pfam" id="PF00557"/>
    </source>
</evidence>
<evidence type="ECO:0000313" key="9">
    <source>
        <dbReference type="Proteomes" id="UP000187429"/>
    </source>
</evidence>
<dbReference type="EC" id="3.4.11.18" evidence="6"/>
<keyword evidence="4 5" id="KW-0378">Hydrolase</keyword>
<feature type="binding site" evidence="5">
    <location>
        <position position="278"/>
    </location>
    <ligand>
        <name>substrate</name>
    </ligand>
</feature>
<evidence type="ECO:0000256" key="5">
    <source>
        <dbReference type="HAMAP-Rule" id="MF_03174"/>
    </source>
</evidence>
<comment type="caution">
    <text evidence="8">The sequence shown here is derived from an EMBL/GenBank/DDBJ whole genome shotgun (WGS) entry which is preliminary data.</text>
</comment>